<proteinExistence type="predicted"/>
<feature type="region of interest" description="Disordered" evidence="1">
    <location>
        <begin position="269"/>
        <end position="298"/>
    </location>
</feature>
<organism evidence="2 3">
    <name type="scientific">Coniochaeta ligniaria NRRL 30616</name>
    <dbReference type="NCBI Taxonomy" id="1408157"/>
    <lineage>
        <taxon>Eukaryota</taxon>
        <taxon>Fungi</taxon>
        <taxon>Dikarya</taxon>
        <taxon>Ascomycota</taxon>
        <taxon>Pezizomycotina</taxon>
        <taxon>Sordariomycetes</taxon>
        <taxon>Sordariomycetidae</taxon>
        <taxon>Coniochaetales</taxon>
        <taxon>Coniochaetaceae</taxon>
        <taxon>Coniochaeta</taxon>
    </lineage>
</organism>
<evidence type="ECO:0000313" key="3">
    <source>
        <dbReference type="Proteomes" id="UP000182658"/>
    </source>
</evidence>
<reference evidence="2 3" key="1">
    <citation type="submission" date="2016-10" db="EMBL/GenBank/DDBJ databases">
        <title>Draft genome sequence of Coniochaeta ligniaria NRRL30616, a lignocellulolytic fungus for bioabatement of inhibitors in plant biomass hydrolysates.</title>
        <authorList>
            <consortium name="DOE Joint Genome Institute"/>
            <person name="Jimenez D.J."/>
            <person name="Hector R.E."/>
            <person name="Riley R."/>
            <person name="Sun H."/>
            <person name="Grigoriev I.V."/>
            <person name="Van Elsas J.D."/>
            <person name="Nichols N.N."/>
        </authorList>
    </citation>
    <scope>NUCLEOTIDE SEQUENCE [LARGE SCALE GENOMIC DNA]</scope>
    <source>
        <strain evidence="2 3">NRRL 30616</strain>
    </source>
</reference>
<dbReference type="Proteomes" id="UP000182658">
    <property type="component" value="Unassembled WGS sequence"/>
</dbReference>
<feature type="region of interest" description="Disordered" evidence="1">
    <location>
        <begin position="373"/>
        <end position="531"/>
    </location>
</feature>
<dbReference type="AlphaFoldDB" id="A0A1J7I9S0"/>
<protein>
    <submittedName>
        <fullName evidence="2">Uncharacterized protein</fullName>
    </submittedName>
</protein>
<evidence type="ECO:0000313" key="2">
    <source>
        <dbReference type="EMBL" id="OIW24205.1"/>
    </source>
</evidence>
<dbReference type="EMBL" id="KV875104">
    <property type="protein sequence ID" value="OIW24205.1"/>
    <property type="molecule type" value="Genomic_DNA"/>
</dbReference>
<feature type="compositionally biased region" description="Pro residues" evidence="1">
    <location>
        <begin position="444"/>
        <end position="456"/>
    </location>
</feature>
<feature type="compositionally biased region" description="Basic residues" evidence="1">
    <location>
        <begin position="522"/>
        <end position="531"/>
    </location>
</feature>
<gene>
    <name evidence="2" type="ORF">CONLIGDRAFT_692411</name>
</gene>
<dbReference type="InParanoid" id="A0A1J7I9S0"/>
<feature type="region of interest" description="Disordered" evidence="1">
    <location>
        <begin position="1"/>
        <end position="24"/>
    </location>
</feature>
<evidence type="ECO:0000256" key="1">
    <source>
        <dbReference type="SAM" id="MobiDB-lite"/>
    </source>
</evidence>
<sequence length="531" mass="58686">MCKTNDDKVRPSLSLPIHPIPPHPTTPLTPLLPQQICSHPIPPPGQPVPTIHLCGDTLSRLLWHLYELSITPATPDVVSFISANFELDDLLLDLNLDAAAGVDRGLVEGVLRFNIGWLMGWAVRQGLVVVKSSGDDDGTETGTETWEWRRFGGFVEFARVVGEECGLDDDAEAWEREGGGGVGGDTSVATARSSREETSAATARNSEESFDSAATARSSRESFDSAATARMVSVRELEEDELYQYPRLPGTPVPEDMDKRLPVRGSAFHQEYNRPAQHHRRDRDGYSGVDRPESVDTDDARGFYSRHALDNDDGVGDVFGVDNYWASAASLPSHAALPQQNNITPQSSNQIFSNSHVPDLINSREVVRDMQSNQGYYHNPPVPKAEDTPTPRAAGLDPRAAPYTQPEPIAPVPQVRLPQHIVQAKQKQPYRHQQDQQQSRPAKRTPPNPNPAPAPVPAARRQQQQRHVIQQQQQQAPHNRRSTPPAPANQIPTTTTTRPAAPPPPQQQQQRETSTNPFWGARPRRPRALRP</sequence>
<feature type="compositionally biased region" description="Low complexity" evidence="1">
    <location>
        <begin position="457"/>
        <end position="477"/>
    </location>
</feature>
<keyword evidence="3" id="KW-1185">Reference proteome</keyword>
<accession>A0A1J7I9S0</accession>
<feature type="compositionally biased region" description="Low complexity" evidence="1">
    <location>
        <begin position="488"/>
        <end position="499"/>
    </location>
</feature>
<feature type="compositionally biased region" description="Basic and acidic residues" evidence="1">
    <location>
        <begin position="1"/>
        <end position="10"/>
    </location>
</feature>
<feature type="compositionally biased region" description="Basic and acidic residues" evidence="1">
    <location>
        <begin position="282"/>
        <end position="298"/>
    </location>
</feature>
<feature type="region of interest" description="Disordered" evidence="1">
    <location>
        <begin position="173"/>
        <end position="226"/>
    </location>
</feature>
<name>A0A1J7I9S0_9PEZI</name>